<accession>A0A0A9CXC9</accession>
<reference evidence="2" key="1">
    <citation type="submission" date="2014-09" db="EMBL/GenBank/DDBJ databases">
        <authorList>
            <person name="Magalhaes I.L.F."/>
            <person name="Oliveira U."/>
            <person name="Santos F.R."/>
            <person name="Vidigal T.H.D.A."/>
            <person name="Brescovit A.D."/>
            <person name="Santos A.J."/>
        </authorList>
    </citation>
    <scope>NUCLEOTIDE SEQUENCE</scope>
    <source>
        <tissue evidence="2">Shoot tissue taken approximately 20 cm above the soil surface</tissue>
    </source>
</reference>
<name>A0A0A9CXC9_ARUDO</name>
<dbReference type="EMBL" id="GBRH01221788">
    <property type="protein sequence ID" value="JAD76107.1"/>
    <property type="molecule type" value="Transcribed_RNA"/>
</dbReference>
<feature type="compositionally biased region" description="Basic and acidic residues" evidence="1">
    <location>
        <begin position="49"/>
        <end position="59"/>
    </location>
</feature>
<evidence type="ECO:0000313" key="2">
    <source>
        <dbReference type="EMBL" id="JAD76107.1"/>
    </source>
</evidence>
<protein>
    <submittedName>
        <fullName evidence="2">Uncharacterized protein</fullName>
    </submittedName>
</protein>
<feature type="region of interest" description="Disordered" evidence="1">
    <location>
        <begin position="43"/>
        <end position="73"/>
    </location>
</feature>
<dbReference type="AlphaFoldDB" id="A0A0A9CXC9"/>
<reference evidence="2" key="2">
    <citation type="journal article" date="2015" name="Data Brief">
        <title>Shoot transcriptome of the giant reed, Arundo donax.</title>
        <authorList>
            <person name="Barrero R.A."/>
            <person name="Guerrero F.D."/>
            <person name="Moolhuijzen P."/>
            <person name="Goolsby J.A."/>
            <person name="Tidwell J."/>
            <person name="Bellgard S.E."/>
            <person name="Bellgard M.I."/>
        </authorList>
    </citation>
    <scope>NUCLEOTIDE SEQUENCE</scope>
    <source>
        <tissue evidence="2">Shoot tissue taken approximately 20 cm above the soil surface</tissue>
    </source>
</reference>
<sequence>MTYCTTYLPNAYHLEHFPMSFHYHYCGALLSFFLLENKASESDVGGSEVEPKVVTKSEEPEQQGEEESVFGYF</sequence>
<organism evidence="2">
    <name type="scientific">Arundo donax</name>
    <name type="common">Giant reed</name>
    <name type="synonym">Donax arundinaceus</name>
    <dbReference type="NCBI Taxonomy" id="35708"/>
    <lineage>
        <taxon>Eukaryota</taxon>
        <taxon>Viridiplantae</taxon>
        <taxon>Streptophyta</taxon>
        <taxon>Embryophyta</taxon>
        <taxon>Tracheophyta</taxon>
        <taxon>Spermatophyta</taxon>
        <taxon>Magnoliopsida</taxon>
        <taxon>Liliopsida</taxon>
        <taxon>Poales</taxon>
        <taxon>Poaceae</taxon>
        <taxon>PACMAD clade</taxon>
        <taxon>Arundinoideae</taxon>
        <taxon>Arundineae</taxon>
        <taxon>Arundo</taxon>
    </lineage>
</organism>
<evidence type="ECO:0000256" key="1">
    <source>
        <dbReference type="SAM" id="MobiDB-lite"/>
    </source>
</evidence>
<feature type="compositionally biased region" description="Acidic residues" evidence="1">
    <location>
        <begin position="60"/>
        <end position="73"/>
    </location>
</feature>
<proteinExistence type="predicted"/>